<dbReference type="AlphaFoldDB" id="A0A9P4XWJ4"/>
<keyword evidence="5" id="KW-1185">Reference proteome</keyword>
<dbReference type="InterPro" id="IPR036291">
    <property type="entry name" value="NAD(P)-bd_dom_sf"/>
</dbReference>
<dbReference type="SUPFAM" id="SSF51735">
    <property type="entry name" value="NAD(P)-binding Rossmann-fold domains"/>
    <property type="match status" value="1"/>
</dbReference>
<evidence type="ECO:0000313" key="5">
    <source>
        <dbReference type="Proteomes" id="UP000803844"/>
    </source>
</evidence>
<dbReference type="Gene3D" id="3.90.180.10">
    <property type="entry name" value="Medium-chain alcohol dehydrogenases, catalytic domain"/>
    <property type="match status" value="1"/>
</dbReference>
<keyword evidence="2" id="KW-0560">Oxidoreductase</keyword>
<dbReference type="EMBL" id="MU032350">
    <property type="protein sequence ID" value="KAF3762609.1"/>
    <property type="molecule type" value="Genomic_DNA"/>
</dbReference>
<dbReference type="OrthoDB" id="48317at2759"/>
<evidence type="ECO:0000256" key="1">
    <source>
        <dbReference type="ARBA" id="ARBA00008072"/>
    </source>
</evidence>
<gene>
    <name evidence="4" type="ORF">M406DRAFT_294348</name>
</gene>
<dbReference type="GeneID" id="63836260"/>
<dbReference type="Pfam" id="PF00107">
    <property type="entry name" value="ADH_zinc_N"/>
    <property type="match status" value="1"/>
</dbReference>
<dbReference type="PANTHER" id="PTHR45348">
    <property type="entry name" value="HYPOTHETICAL OXIDOREDUCTASE (EUROFUNG)"/>
    <property type="match status" value="1"/>
</dbReference>
<dbReference type="GO" id="GO:0016651">
    <property type="term" value="F:oxidoreductase activity, acting on NAD(P)H"/>
    <property type="evidence" value="ECO:0007669"/>
    <property type="project" value="InterPro"/>
</dbReference>
<dbReference type="InterPro" id="IPR020843">
    <property type="entry name" value="ER"/>
</dbReference>
<organism evidence="4 5">
    <name type="scientific">Cryphonectria parasitica (strain ATCC 38755 / EP155)</name>
    <dbReference type="NCBI Taxonomy" id="660469"/>
    <lineage>
        <taxon>Eukaryota</taxon>
        <taxon>Fungi</taxon>
        <taxon>Dikarya</taxon>
        <taxon>Ascomycota</taxon>
        <taxon>Pezizomycotina</taxon>
        <taxon>Sordariomycetes</taxon>
        <taxon>Sordariomycetidae</taxon>
        <taxon>Diaporthales</taxon>
        <taxon>Cryphonectriaceae</taxon>
        <taxon>Cryphonectria-Endothia species complex</taxon>
        <taxon>Cryphonectria</taxon>
    </lineage>
</organism>
<accession>A0A9P4XWJ4</accession>
<evidence type="ECO:0000256" key="2">
    <source>
        <dbReference type="ARBA" id="ARBA00023002"/>
    </source>
</evidence>
<name>A0A9P4XWJ4_CRYP1</name>
<dbReference type="CDD" id="cd08249">
    <property type="entry name" value="enoyl_reductase_like"/>
    <property type="match status" value="1"/>
</dbReference>
<dbReference type="SUPFAM" id="SSF50129">
    <property type="entry name" value="GroES-like"/>
    <property type="match status" value="1"/>
</dbReference>
<dbReference type="PANTHER" id="PTHR45348:SF2">
    <property type="entry name" value="ZINC-TYPE ALCOHOL DEHYDROGENASE-LIKE PROTEIN C2E1P3.01"/>
    <property type="match status" value="1"/>
</dbReference>
<comment type="caution">
    <text evidence="4">The sequence shown here is derived from an EMBL/GenBank/DDBJ whole genome shotgun (WGS) entry which is preliminary data.</text>
</comment>
<protein>
    <submittedName>
        <fullName evidence="4">GroES-like protein</fullName>
    </submittedName>
</protein>
<dbReference type="RefSeq" id="XP_040773588.1">
    <property type="nucleotide sequence ID" value="XM_040919131.1"/>
</dbReference>
<dbReference type="SMART" id="SM00829">
    <property type="entry name" value="PKS_ER"/>
    <property type="match status" value="1"/>
</dbReference>
<reference evidence="4" key="1">
    <citation type="journal article" date="2020" name="Phytopathology">
        <title>Genome sequence of the chestnut blight fungus Cryphonectria parasitica EP155: A fundamental resource for an archetypical invasive plant pathogen.</title>
        <authorList>
            <person name="Crouch J.A."/>
            <person name="Dawe A."/>
            <person name="Aerts A."/>
            <person name="Barry K."/>
            <person name="Churchill A.C.L."/>
            <person name="Grimwood J."/>
            <person name="Hillman B."/>
            <person name="Milgroom M.G."/>
            <person name="Pangilinan J."/>
            <person name="Smith M."/>
            <person name="Salamov A."/>
            <person name="Schmutz J."/>
            <person name="Yadav J."/>
            <person name="Grigoriev I.V."/>
            <person name="Nuss D."/>
        </authorList>
    </citation>
    <scope>NUCLEOTIDE SEQUENCE</scope>
    <source>
        <strain evidence="4">EP155</strain>
    </source>
</reference>
<dbReference type="Gene3D" id="3.40.50.720">
    <property type="entry name" value="NAD(P)-binding Rossmann-like Domain"/>
    <property type="match status" value="1"/>
</dbReference>
<feature type="domain" description="Enoyl reductase (ER)" evidence="3">
    <location>
        <begin position="15"/>
        <end position="360"/>
    </location>
</feature>
<dbReference type="InterPro" id="IPR047122">
    <property type="entry name" value="Trans-enoyl_RdTase-like"/>
</dbReference>
<evidence type="ECO:0000313" key="4">
    <source>
        <dbReference type="EMBL" id="KAF3762609.1"/>
    </source>
</evidence>
<dbReference type="InterPro" id="IPR013154">
    <property type="entry name" value="ADH-like_N"/>
</dbReference>
<dbReference type="InterPro" id="IPR011032">
    <property type="entry name" value="GroES-like_sf"/>
</dbReference>
<dbReference type="Pfam" id="PF08240">
    <property type="entry name" value="ADH_N"/>
    <property type="match status" value="1"/>
</dbReference>
<sequence length="362" mass="37062">MKYVNYASYLPAPQAALEVATAPFPSVDGLADDEIIIKNKAVAINPVDWKIQSFPPGNNRFNIKYPAILGEDVAGEVLYVGSSVSQFKKGDRVLAYALGLGSGDTEKSGFQLYVKLKAIVASKIPDNIDYESAVVLPLSISTAAAGLYLQNTLGLRAPELPSSSSSSSSSPPPASKTQEALLIWGGSSSVGSSVIQLAAAAGYTVVTTASPANYSYCKGLGAQYVLDYHNPDVVAILAAVLARSGAVLVGAYEAIGTATTVRQTAAVVAALGGGRVAAVGGVPEGDLGKDVEVVSISSAQIVASEPGVARRIWGEYVPAALEAGVLKAAPQSTVVGRGLYYLQGALDLNKSGVSAAKVVVSL</sequence>
<evidence type="ECO:0000259" key="3">
    <source>
        <dbReference type="SMART" id="SM00829"/>
    </source>
</evidence>
<proteinExistence type="inferred from homology"/>
<comment type="similarity">
    <text evidence="1">Belongs to the zinc-containing alcohol dehydrogenase family.</text>
</comment>
<dbReference type="InterPro" id="IPR013149">
    <property type="entry name" value="ADH-like_C"/>
</dbReference>
<dbReference type="Proteomes" id="UP000803844">
    <property type="component" value="Unassembled WGS sequence"/>
</dbReference>